<reference evidence="4" key="1">
    <citation type="submission" date="2016-05" db="EMBL/GenBank/DDBJ databases">
        <authorList>
            <person name="Lavstsen T."/>
            <person name="Jespersen J.S."/>
        </authorList>
    </citation>
    <scope>NUCLEOTIDE SEQUENCE</scope>
    <source>
        <tissue evidence="4">Brain</tissue>
    </source>
</reference>
<gene>
    <name evidence="4" type="primary">TGOLN2</name>
</gene>
<sequence>MKTAFLLLLFCCLGAGKRVNSAENKDAAAPAPANHDSSVPKGAQTNDQPTPDRTESLNEANEQPSEKDNSTTSQGKDGLGGDTPPAEKVGNQTNHRTPNEEQEEDGSNNNKERDGKEDPEEPQTSTTKATEKPPQDTTEKPPQDTTEKPPQDTTEKLPQDTETKDGANSGAGKDSLNNNEEEDEANKNSNLEETESEQIKEDTEGKEEEIDIKGDDDTNGAETKKQDGEERNVFGNQESSHFFAYLVSAAVFVAVLYIAFHNKRKIIAFALEGKKSRSARRPKSSDYQMLQQN</sequence>
<name>A0A1A8RHT6_9TELE</name>
<feature type="compositionally biased region" description="Basic and acidic residues" evidence="1">
    <location>
        <begin position="211"/>
        <end position="232"/>
    </location>
</feature>
<dbReference type="Pfam" id="PF17818">
    <property type="entry name" value="KCT2"/>
    <property type="match status" value="1"/>
</dbReference>
<evidence type="ECO:0000256" key="1">
    <source>
        <dbReference type="SAM" id="MobiDB-lite"/>
    </source>
</evidence>
<proteinExistence type="predicted"/>
<dbReference type="InterPro" id="IPR037645">
    <property type="entry name" value="KCT2"/>
</dbReference>
<protein>
    <submittedName>
        <fullName evidence="4">Trans-golgi network protein 2</fullName>
    </submittedName>
</protein>
<feature type="transmembrane region" description="Helical" evidence="2">
    <location>
        <begin position="242"/>
        <end position="260"/>
    </location>
</feature>
<accession>A0A1A8RHT6</accession>
<keyword evidence="3" id="KW-0732">Signal</keyword>
<dbReference type="PANTHER" id="PTHR16502">
    <property type="entry name" value="KERATINOCYTE-ASSOCIATED TRANSMEMBRANE PROTEIN 2"/>
    <property type="match status" value="1"/>
</dbReference>
<feature type="compositionally biased region" description="Basic and acidic residues" evidence="1">
    <location>
        <begin position="129"/>
        <end position="165"/>
    </location>
</feature>
<dbReference type="PANTHER" id="PTHR16502:SF0">
    <property type="entry name" value="KERATINOCYTE-ASSOCIATED TRANSMEMBRANE PROTEIN 2"/>
    <property type="match status" value="1"/>
</dbReference>
<feature type="chain" id="PRO_5008377744" evidence="3">
    <location>
        <begin position="17"/>
        <end position="293"/>
    </location>
</feature>
<evidence type="ECO:0000313" key="4">
    <source>
        <dbReference type="EMBL" id="SBS05257.1"/>
    </source>
</evidence>
<feature type="signal peptide" evidence="3">
    <location>
        <begin position="1"/>
        <end position="16"/>
    </location>
</feature>
<keyword evidence="2" id="KW-0472">Membrane</keyword>
<reference evidence="4" key="2">
    <citation type="submission" date="2016-06" db="EMBL/GenBank/DDBJ databases">
        <title>The genome of a short-lived fish provides insights into sex chromosome evolution and the genetic control of aging.</title>
        <authorList>
            <person name="Reichwald K."/>
            <person name="Felder M."/>
            <person name="Petzold A."/>
            <person name="Koch P."/>
            <person name="Groth M."/>
            <person name="Platzer M."/>
        </authorList>
    </citation>
    <scope>NUCLEOTIDE SEQUENCE</scope>
    <source>
        <tissue evidence="4">Brain</tissue>
    </source>
</reference>
<evidence type="ECO:0000256" key="2">
    <source>
        <dbReference type="SAM" id="Phobius"/>
    </source>
</evidence>
<feature type="region of interest" description="Disordered" evidence="1">
    <location>
        <begin position="21"/>
        <end position="232"/>
    </location>
</feature>
<dbReference type="AlphaFoldDB" id="A0A1A8RHT6"/>
<keyword evidence="2" id="KW-0812">Transmembrane</keyword>
<keyword evidence="2" id="KW-1133">Transmembrane helix</keyword>
<evidence type="ECO:0000256" key="3">
    <source>
        <dbReference type="SAM" id="SignalP"/>
    </source>
</evidence>
<dbReference type="EMBL" id="HAEI01008530">
    <property type="protein sequence ID" value="SBS05257.1"/>
    <property type="molecule type" value="Transcribed_RNA"/>
</dbReference>
<organism evidence="4">
    <name type="scientific">Nothobranchius rachovii</name>
    <name type="common">bluefin notho</name>
    <dbReference type="NCBI Taxonomy" id="451742"/>
    <lineage>
        <taxon>Eukaryota</taxon>
        <taxon>Metazoa</taxon>
        <taxon>Chordata</taxon>
        <taxon>Craniata</taxon>
        <taxon>Vertebrata</taxon>
        <taxon>Euteleostomi</taxon>
        <taxon>Actinopterygii</taxon>
        <taxon>Neopterygii</taxon>
        <taxon>Teleostei</taxon>
        <taxon>Neoteleostei</taxon>
        <taxon>Acanthomorphata</taxon>
        <taxon>Ovalentaria</taxon>
        <taxon>Atherinomorphae</taxon>
        <taxon>Cyprinodontiformes</taxon>
        <taxon>Nothobranchiidae</taxon>
        <taxon>Nothobranchius</taxon>
    </lineage>
</organism>